<sequence length="411" mass="46369">MGIFANIRDFLFSTDKRSQKQIEAYIASVGSKIQVKEYALQIAIDKISNALSLASFETYNESKPTRDTMWWRFNYEPNQNQTQNQFLHDVITQMIKNSDGALVVQTDSGEFVVAKNYTMKRFALKPNIYTNVVLPGEYNDKRTYNESEVLHFTINDAKIKAWLDALYDDYGDLIAGSIRNYNRGNALKLGLKIGTMFDQQFGNKQTDNGENMADAILDEMYEKRFGAILSDKDSITPIEEGLDIYTISNTVGNTSSGGITTRDIAETIADVINYTADAFHIPRGIMKGDVADVEAVRDSFVNFGVRPFADVIETEINRKLYGQKRVAVGSKFKIQTNTIMIYDLVKFASSAEALFRIGVYNRDELRLKLGEEEINDETSKEYAVTKNYEFTTDLKGGERDDTSGNDAGKQN</sequence>
<dbReference type="EMBL" id="JABZFV010000004">
    <property type="protein sequence ID" value="MBF0934202.1"/>
    <property type="molecule type" value="Genomic_DNA"/>
</dbReference>
<gene>
    <name evidence="1" type="ORF">HXK00_00990</name>
</gene>
<reference evidence="1" key="1">
    <citation type="submission" date="2020-04" db="EMBL/GenBank/DDBJ databases">
        <title>Deep metagenomics examines the oral microbiome during advanced dental caries in children, revealing novel taxa and co-occurrences with host molecules.</title>
        <authorList>
            <person name="Baker J.L."/>
            <person name="Morton J.T."/>
            <person name="Dinis M."/>
            <person name="Alvarez R."/>
            <person name="Tran N.C."/>
            <person name="Knight R."/>
            <person name="Edlund A."/>
        </authorList>
    </citation>
    <scope>NUCLEOTIDE SEQUENCE</scope>
    <source>
        <strain evidence="1">JCVI_23_bin.16</strain>
    </source>
</reference>
<accession>A0A929MN74</accession>
<evidence type="ECO:0000313" key="2">
    <source>
        <dbReference type="Proteomes" id="UP000757900"/>
    </source>
</evidence>
<evidence type="ECO:0000313" key="1">
    <source>
        <dbReference type="EMBL" id="MBF0934202.1"/>
    </source>
</evidence>
<comment type="caution">
    <text evidence="1">The sequence shown here is derived from an EMBL/GenBank/DDBJ whole genome shotgun (WGS) entry which is preliminary data.</text>
</comment>
<organism evidence="1 2">
    <name type="scientific">Abiotrophia defectiva</name>
    <name type="common">Streptococcus defectivus</name>
    <dbReference type="NCBI Taxonomy" id="46125"/>
    <lineage>
        <taxon>Bacteria</taxon>
        <taxon>Bacillati</taxon>
        <taxon>Bacillota</taxon>
        <taxon>Bacilli</taxon>
        <taxon>Lactobacillales</taxon>
        <taxon>Aerococcaceae</taxon>
        <taxon>Abiotrophia</taxon>
    </lineage>
</organism>
<dbReference type="AlphaFoldDB" id="A0A929MN74"/>
<dbReference type="InterPro" id="IPR006944">
    <property type="entry name" value="Phage/GTA_portal"/>
</dbReference>
<protein>
    <submittedName>
        <fullName evidence="1">Phage portal protein</fullName>
    </submittedName>
</protein>
<proteinExistence type="predicted"/>
<dbReference type="Pfam" id="PF04860">
    <property type="entry name" value="Phage_portal"/>
    <property type="match status" value="1"/>
</dbReference>
<dbReference type="Proteomes" id="UP000757900">
    <property type="component" value="Unassembled WGS sequence"/>
</dbReference>
<name>A0A929MN74_ABIDE</name>